<dbReference type="Gene3D" id="2.60.40.2700">
    <property type="match status" value="1"/>
</dbReference>
<dbReference type="InterPro" id="IPR013320">
    <property type="entry name" value="ConA-like_dom_sf"/>
</dbReference>
<dbReference type="GO" id="GO:0016810">
    <property type="term" value="F:hydrolase activity, acting on carbon-nitrogen (but not peptide) bonds"/>
    <property type="evidence" value="ECO:0007669"/>
    <property type="project" value="InterPro"/>
</dbReference>
<feature type="domain" description="SbsA Ig-like" evidence="4">
    <location>
        <begin position="1658"/>
        <end position="1749"/>
    </location>
</feature>
<dbReference type="GO" id="GO:0005975">
    <property type="term" value="P:carbohydrate metabolic process"/>
    <property type="evidence" value="ECO:0007669"/>
    <property type="project" value="InterPro"/>
</dbReference>
<organism evidence="5 6">
    <name type="scientific">Candidatus Aphodoplasma excrementigallinarum</name>
    <dbReference type="NCBI Taxonomy" id="2840673"/>
    <lineage>
        <taxon>Bacteria</taxon>
        <taxon>Bacillati</taxon>
        <taxon>Bacillota</taxon>
        <taxon>Clostridia</taxon>
        <taxon>Eubacteriales</taxon>
        <taxon>Candidatus Aphodoplasma</taxon>
    </lineage>
</organism>
<dbReference type="Pfam" id="PF13205">
    <property type="entry name" value="Big_5"/>
    <property type="match status" value="1"/>
</dbReference>
<dbReference type="InterPro" id="IPR011330">
    <property type="entry name" value="Glyco_hydro/deAcase_b/a-brl"/>
</dbReference>
<reference evidence="5" key="2">
    <citation type="journal article" date="2021" name="PeerJ">
        <title>Extensive microbial diversity within the chicken gut microbiome revealed by metagenomics and culture.</title>
        <authorList>
            <person name="Gilroy R."/>
            <person name="Ravi A."/>
            <person name="Getino M."/>
            <person name="Pursley I."/>
            <person name="Horton D.L."/>
            <person name="Alikhan N.F."/>
            <person name="Baker D."/>
            <person name="Gharbi K."/>
            <person name="Hall N."/>
            <person name="Watson M."/>
            <person name="Adriaenssens E.M."/>
            <person name="Foster-Nyarko E."/>
            <person name="Jarju S."/>
            <person name="Secka A."/>
            <person name="Antonio M."/>
            <person name="Oren A."/>
            <person name="Chaudhuri R.R."/>
            <person name="La Ragione R."/>
            <person name="Hildebrand F."/>
            <person name="Pallen M.J."/>
        </authorList>
    </citation>
    <scope>NUCLEOTIDE SEQUENCE</scope>
    <source>
        <strain evidence="5">4920</strain>
    </source>
</reference>
<evidence type="ECO:0000256" key="1">
    <source>
        <dbReference type="ARBA" id="ARBA00022729"/>
    </source>
</evidence>
<name>A0A9D1NI18_9FIRM</name>
<feature type="domain" description="NodB homology" evidence="3">
    <location>
        <begin position="956"/>
        <end position="1087"/>
    </location>
</feature>
<accession>A0A9D1NI18</accession>
<gene>
    <name evidence="5" type="ORF">IAC74_05540</name>
</gene>
<protein>
    <submittedName>
        <fullName evidence="5">Polysaccharide deacetylase family protein</fullName>
    </submittedName>
</protein>
<dbReference type="Proteomes" id="UP000886743">
    <property type="component" value="Unassembled WGS sequence"/>
</dbReference>
<dbReference type="SUPFAM" id="SSF49899">
    <property type="entry name" value="Concanavalin A-like lectins/glucanases"/>
    <property type="match status" value="1"/>
</dbReference>
<reference evidence="5" key="1">
    <citation type="submission" date="2020-10" db="EMBL/GenBank/DDBJ databases">
        <authorList>
            <person name="Gilroy R."/>
        </authorList>
    </citation>
    <scope>NUCLEOTIDE SEQUENCE</scope>
    <source>
        <strain evidence="5">4920</strain>
    </source>
</reference>
<comment type="caution">
    <text evidence="5">The sequence shown here is derived from an EMBL/GenBank/DDBJ whole genome shotgun (WGS) entry which is preliminary data.</text>
</comment>
<dbReference type="Pfam" id="PF01522">
    <property type="entry name" value="Polysacc_deac_1"/>
    <property type="match status" value="1"/>
</dbReference>
<dbReference type="PROSITE" id="PS51257">
    <property type="entry name" value="PROKAR_LIPOPROTEIN"/>
    <property type="match status" value="1"/>
</dbReference>
<evidence type="ECO:0000259" key="3">
    <source>
        <dbReference type="Pfam" id="PF01522"/>
    </source>
</evidence>
<feature type="signal peptide" evidence="2">
    <location>
        <begin position="1"/>
        <end position="27"/>
    </location>
</feature>
<keyword evidence="1 2" id="KW-0732">Signal</keyword>
<evidence type="ECO:0000313" key="6">
    <source>
        <dbReference type="Proteomes" id="UP000886743"/>
    </source>
</evidence>
<sequence length="1796" mass="194008">MKQTKRILSVVLAVAMLLGCFTLPAAATVTSQGTYWQEDFTGQEKNTNLSSFSINTNSWNYVNEDDAEYQQKVRDSLIVDGVEGVYGKAPFDTAFLHQVQWDEATLPSGDGVANYSQMRISHNFGSNVKDIRESGKAILHYSFDYASNENYLPTSLWTTPYYEKDDGSIASGYADTYFFAVTNAGKVTTNNQTIVDKLAPNTWYHFDFVFDMGNPTASNKTPYKVYVNGELKGTFEFDALRGTGEKPACGFRSIMFQGGTQAKVDNVYPLGQAYYDNVTYETLATEPTIAPLSLTSSNTSVVVDNSAKTITLDNGITPAADVESALSGTTVLSVDIKDATGTSVEGNAADGNYLCVTTTGNTVEYYTISAPPAPPTGGTIEGELKITGTAKEGYTLTADTSAVTPAGVILTYSWKRDGVTEVGTDKSYTVAAEDVGHTLTLTVTAVEPCDGTLSATSETIVGVTGVEGISSSTYTFDNEAKTIVAPVGTVASDFYSNITLPPVHTGVLVDAGTGEAVAEDTKIELDSDTELKYRVSAAGENVDYTLVTKFVEQDFEGFTGKKFYNGANNGFDSWGFTFPGGVTEDNAYIEAVDENGNLVMKAYTNAGSGQLSMRRENIPNELNSRQMVFGFDYKAEALDGLNKITIYDGNGHYWDMIYFNANGTVTLNNGAISAGRYNAGEWNKVLVVMDLDTTASRVYINGDEVYNGNIGSLSTMVKFQSIIYAPQLGATARTTYVDNFILYPIASVEGFDASGMQSAVTSDKVKISEDNIISGYGSVTAKDFVDTLINVPSGATATIYTAENAPVGDDTAIAEGMKLVVQAREEGYSTTYTFGESIVAEVAVLIDSNPVNILYPGTASATADVFVQSETQLNLKLEKFISGDTSVAAESKETGLTSVQGEQTLSVALDNTVADEQGTSLKATLLDEGGAVIATKTIAYSDALELGTEIMKVKDNRKGIYTITMDDGYKLSTQQFYEPWFEKYDLRGTTVAVYNCFKDGGATYTPDYVTPQENREYFNELLTKGNFEMGSHSNTHPTLTSAAEDVVRYETLGSIPTLESAFPGQQILTFTSPGNTYNDSIKNIIKEGFYAARGGNEGSNNLDALDNSINPGGMYDLKIRRVTGDANYATTGGTGGVNPTTMNKWLDDAVANGEWVIEMWHTVAWKQNEGDATYYSDGGYLPMATSYAEEHLAYASKLQAKGDLWVATFNEATKYQQERLNAVVDDQATRTSRVISLTDNLPDDIFNYPLTLRSEVPADWTYATVTQDGKTQRAEVVREVDKYYIYYDATPDKGDITIAQSDVAPATGIISAISTEVSEGTLTQKDTDMSEVTFTANVTANGEYDVNDIEWYVNGVRQYQTGTTFSYTPTTGGDFGVIAKANVKQADGTYQFVEAEPIIIAVEISPPPPELYLVNDNFDDRTPGTLLATSQGKFDVADNRFSDKKYGIRVITDPTEENTDNIVVQFAEDSDTTAQTTPLMNVPVDSTKPLVLSGKVYMNYGGWPNFMIAVRDRAGKTWATSEDMRSLLSFLPNGVIGSYDTWFNATSERQSEYKWVADEWIRYDIYLDLNQEDMTQCSVRVVLSGGITDAEGVPVDVAAFDVGTVDLSVTNYLTKGTIDVSYIANLAQWYKDDTVYADDIKIYQQNTEAQALTLTPDTDVDPANAEIAAELVFDLDASTLTGADKIKVTAGAATVSPTAIEFDPMEPNKFTMKFDADVLAGNTTYTVSFDESVKDLFGASVAATATFTTAAGEEPEPAETVELTASATGAGVVAISGGSTGASVTDEVELGAPVTL</sequence>
<dbReference type="EMBL" id="DVOF01000161">
    <property type="protein sequence ID" value="HIV03019.1"/>
    <property type="molecule type" value="Genomic_DNA"/>
</dbReference>
<feature type="non-terminal residue" evidence="5">
    <location>
        <position position="1796"/>
    </location>
</feature>
<evidence type="ECO:0000256" key="2">
    <source>
        <dbReference type="SAM" id="SignalP"/>
    </source>
</evidence>
<proteinExistence type="predicted"/>
<evidence type="ECO:0000259" key="4">
    <source>
        <dbReference type="Pfam" id="PF13205"/>
    </source>
</evidence>
<dbReference type="SUPFAM" id="SSF88713">
    <property type="entry name" value="Glycoside hydrolase/deacetylase"/>
    <property type="match status" value="1"/>
</dbReference>
<evidence type="ECO:0000313" key="5">
    <source>
        <dbReference type="EMBL" id="HIV03019.1"/>
    </source>
</evidence>
<feature type="chain" id="PRO_5039007351" evidence="2">
    <location>
        <begin position="28"/>
        <end position="1796"/>
    </location>
</feature>
<dbReference type="Gene3D" id="3.20.20.370">
    <property type="entry name" value="Glycoside hydrolase/deacetylase"/>
    <property type="match status" value="1"/>
</dbReference>
<dbReference type="InterPro" id="IPR002509">
    <property type="entry name" value="NODB_dom"/>
</dbReference>
<dbReference type="InterPro" id="IPR032812">
    <property type="entry name" value="SbsA_Ig"/>
</dbReference>